<accession>A0A7L0CMU7</accession>
<dbReference type="Proteomes" id="UP000545435">
    <property type="component" value="Unassembled WGS sequence"/>
</dbReference>
<protein>
    <submittedName>
        <fullName evidence="3">CENPF protein</fullName>
    </submittedName>
</protein>
<dbReference type="PANTHER" id="PTHR18874:SF10">
    <property type="entry name" value="CENTROMERE PROTEIN F"/>
    <property type="match status" value="1"/>
</dbReference>
<organism evidence="3 4">
    <name type="scientific">Rostratula benghalensis</name>
    <name type="common">greater painted-snipe</name>
    <dbReference type="NCBI Taxonomy" id="118793"/>
    <lineage>
        <taxon>Eukaryota</taxon>
        <taxon>Metazoa</taxon>
        <taxon>Chordata</taxon>
        <taxon>Craniata</taxon>
        <taxon>Vertebrata</taxon>
        <taxon>Euteleostomi</taxon>
        <taxon>Archelosauria</taxon>
        <taxon>Archosauria</taxon>
        <taxon>Dinosauria</taxon>
        <taxon>Saurischia</taxon>
        <taxon>Theropoda</taxon>
        <taxon>Coelurosauria</taxon>
        <taxon>Aves</taxon>
        <taxon>Neognathae</taxon>
        <taxon>Neoaves</taxon>
        <taxon>Charadriiformes</taxon>
        <taxon>Rostratulidae</taxon>
        <taxon>Rostratula</taxon>
    </lineage>
</organism>
<evidence type="ECO:0000313" key="4">
    <source>
        <dbReference type="Proteomes" id="UP000545435"/>
    </source>
</evidence>
<feature type="region of interest" description="Disordered" evidence="1">
    <location>
        <begin position="88"/>
        <end position="111"/>
    </location>
</feature>
<feature type="compositionally biased region" description="Polar residues" evidence="1">
    <location>
        <begin position="88"/>
        <end position="99"/>
    </location>
</feature>
<dbReference type="GO" id="GO:0005634">
    <property type="term" value="C:nucleus"/>
    <property type="evidence" value="ECO:0007669"/>
    <property type="project" value="TreeGrafter"/>
</dbReference>
<evidence type="ECO:0000259" key="2">
    <source>
        <dbReference type="Pfam" id="PF10481"/>
    </source>
</evidence>
<dbReference type="PANTHER" id="PTHR18874">
    <property type="entry name" value="CMF/LEK/CENP CELL DIVISION-RELATED"/>
    <property type="match status" value="1"/>
</dbReference>
<dbReference type="InterPro" id="IPR043513">
    <property type="entry name" value="Cenp-F"/>
</dbReference>
<keyword evidence="4" id="KW-1185">Reference proteome</keyword>
<sequence length="111" mass="13001">MSWVVEEWKEDLSPRVPQKIHELASQADKIKKECQQRQFQLEYLNVENEKDEAATLKRESQSLMELCDSPEKAKQNISNDLQIKKSQANIQSSQLNSSKKTIKKLEQELKR</sequence>
<dbReference type="GO" id="GO:0000922">
    <property type="term" value="C:spindle pole"/>
    <property type="evidence" value="ECO:0007669"/>
    <property type="project" value="TreeGrafter"/>
</dbReference>
<dbReference type="GO" id="GO:0070840">
    <property type="term" value="F:dynein complex binding"/>
    <property type="evidence" value="ECO:0007669"/>
    <property type="project" value="TreeGrafter"/>
</dbReference>
<dbReference type="GO" id="GO:0008017">
    <property type="term" value="F:microtubule binding"/>
    <property type="evidence" value="ECO:0007669"/>
    <property type="project" value="InterPro"/>
</dbReference>
<gene>
    <name evidence="3" type="primary">Cenpf_2</name>
    <name evidence="3" type="ORF">ROSBEN_R01879</name>
</gene>
<evidence type="ECO:0000256" key="1">
    <source>
        <dbReference type="SAM" id="MobiDB-lite"/>
    </source>
</evidence>
<reference evidence="3 4" key="1">
    <citation type="submission" date="2019-09" db="EMBL/GenBank/DDBJ databases">
        <title>Bird 10,000 Genomes (B10K) Project - Family phase.</title>
        <authorList>
            <person name="Zhang G."/>
        </authorList>
    </citation>
    <scope>NUCLEOTIDE SEQUENCE [LARGE SCALE GENOMIC DNA]</scope>
    <source>
        <strain evidence="3">B10K-DU-006-20</strain>
        <tissue evidence="3">Mixed tissue sample</tissue>
    </source>
</reference>
<evidence type="ECO:0000313" key="3">
    <source>
        <dbReference type="EMBL" id="NXJ60306.1"/>
    </source>
</evidence>
<comment type="caution">
    <text evidence="3">The sequence shown here is derived from an EMBL/GenBank/DDBJ whole genome shotgun (WGS) entry which is preliminary data.</text>
</comment>
<feature type="domain" description="Centromere protein Cenp-F N-terminal" evidence="2">
    <location>
        <begin position="1"/>
        <end position="111"/>
    </location>
</feature>
<dbReference type="EMBL" id="VXAI01000014">
    <property type="protein sequence ID" value="NXJ60306.1"/>
    <property type="molecule type" value="Genomic_DNA"/>
</dbReference>
<dbReference type="GO" id="GO:0051310">
    <property type="term" value="P:metaphase chromosome alignment"/>
    <property type="evidence" value="ECO:0007669"/>
    <property type="project" value="TreeGrafter"/>
</dbReference>
<feature type="non-terminal residue" evidence="3">
    <location>
        <position position="1"/>
    </location>
</feature>
<dbReference type="AlphaFoldDB" id="A0A7L0CMU7"/>
<name>A0A7L0CMU7_9CHAR</name>
<dbReference type="InterPro" id="IPR018463">
    <property type="entry name" value="Centromere_CenpF_N"/>
</dbReference>
<feature type="non-terminal residue" evidence="3">
    <location>
        <position position="111"/>
    </location>
</feature>
<dbReference type="Pfam" id="PF10481">
    <property type="entry name" value="CENP-F_N"/>
    <property type="match status" value="1"/>
</dbReference>
<proteinExistence type="predicted"/>
<dbReference type="GO" id="GO:0010389">
    <property type="term" value="P:regulation of G2/M transition of mitotic cell cycle"/>
    <property type="evidence" value="ECO:0007669"/>
    <property type="project" value="TreeGrafter"/>
</dbReference>
<dbReference type="GO" id="GO:0000775">
    <property type="term" value="C:chromosome, centromeric region"/>
    <property type="evidence" value="ECO:0007669"/>
    <property type="project" value="InterPro"/>
</dbReference>
<dbReference type="GO" id="GO:0000278">
    <property type="term" value="P:mitotic cell cycle"/>
    <property type="evidence" value="ECO:0007669"/>
    <property type="project" value="TreeGrafter"/>
</dbReference>